<proteinExistence type="predicted"/>
<feature type="chain" id="PRO_5046408026" description="Secreted protein" evidence="1">
    <location>
        <begin position="33"/>
        <end position="138"/>
    </location>
</feature>
<gene>
    <name evidence="2" type="ORF">NEH16_00100</name>
</gene>
<evidence type="ECO:0000256" key="1">
    <source>
        <dbReference type="SAM" id="SignalP"/>
    </source>
</evidence>
<dbReference type="EMBL" id="CP098740">
    <property type="protein sequence ID" value="UZK52726.1"/>
    <property type="molecule type" value="Genomic_DNA"/>
</dbReference>
<evidence type="ECO:0000313" key="2">
    <source>
        <dbReference type="EMBL" id="UZK52726.1"/>
    </source>
</evidence>
<evidence type="ECO:0000313" key="3">
    <source>
        <dbReference type="Proteomes" id="UP001164963"/>
    </source>
</evidence>
<dbReference type="Proteomes" id="UP001164963">
    <property type="component" value="Chromosome"/>
</dbReference>
<name>A0ABY6PLP8_9ACTN</name>
<feature type="signal peptide" evidence="1">
    <location>
        <begin position="1"/>
        <end position="32"/>
    </location>
</feature>
<sequence>MRSRLRGRGTVALVAAVAAAGLGMVTATPASAAGAPTGINWDHVWNGTGVRVYVEEYGDIISVCDTSANGHSAFVTVDDWDLNISHYKATVSTGKGTCVTHRASQGGKYNLHEYSNIGLTFEGQGGQGSYAVNFINDH</sequence>
<dbReference type="RefSeq" id="WP_265538361.1">
    <property type="nucleotide sequence ID" value="NZ_CP098740.1"/>
</dbReference>
<accession>A0ABY6PLP8</accession>
<protein>
    <recommendedName>
        <fullName evidence="4">Secreted protein</fullName>
    </recommendedName>
</protein>
<evidence type="ECO:0008006" key="4">
    <source>
        <dbReference type="Google" id="ProtNLM"/>
    </source>
</evidence>
<keyword evidence="3" id="KW-1185">Reference proteome</keyword>
<keyword evidence="1" id="KW-0732">Signal</keyword>
<reference evidence="2" key="1">
    <citation type="journal article" date="2022" name="Front. Microbiol.">
        <title>Mirubactin C rescues the lethal effect of cell wall biosynthesis mutations in Bacillus subtilis.</title>
        <authorList>
            <person name="Kepplinger B."/>
            <person name="Wen X."/>
            <person name="Tyler A.R."/>
            <person name="Kim B.Y."/>
            <person name="Brown J."/>
            <person name="Banks P."/>
            <person name="Dashti Y."/>
            <person name="Mackenzie E.S."/>
            <person name="Wills C."/>
            <person name="Kawai Y."/>
            <person name="Waldron K.J."/>
            <person name="Allenby N.E.E."/>
            <person name="Wu L.J."/>
            <person name="Hall M.J."/>
            <person name="Errington J."/>
        </authorList>
    </citation>
    <scope>NUCLEOTIDE SEQUENCE</scope>
    <source>
        <strain evidence="2">MDA8-470</strain>
    </source>
</reference>
<organism evidence="2 3">
    <name type="scientific">Streptomyces drozdowiczii</name>
    <dbReference type="NCBI Taxonomy" id="202862"/>
    <lineage>
        <taxon>Bacteria</taxon>
        <taxon>Bacillati</taxon>
        <taxon>Actinomycetota</taxon>
        <taxon>Actinomycetes</taxon>
        <taxon>Kitasatosporales</taxon>
        <taxon>Streptomycetaceae</taxon>
        <taxon>Streptomyces</taxon>
    </lineage>
</organism>